<keyword evidence="2" id="KW-1185">Reference proteome</keyword>
<dbReference type="RefSeq" id="WP_116022766.1">
    <property type="nucleotide sequence ID" value="NZ_QTTT01000001.1"/>
</dbReference>
<accession>A0A3D9SNP6</accession>
<gene>
    <name evidence="1" type="ORF">DFJ69_2712</name>
</gene>
<dbReference type="EMBL" id="QTTT01000001">
    <property type="protein sequence ID" value="REE97247.1"/>
    <property type="molecule type" value="Genomic_DNA"/>
</dbReference>
<evidence type="ECO:0000313" key="1">
    <source>
        <dbReference type="EMBL" id="REE97247.1"/>
    </source>
</evidence>
<dbReference type="Proteomes" id="UP000256661">
    <property type="component" value="Unassembled WGS sequence"/>
</dbReference>
<evidence type="ECO:0000313" key="2">
    <source>
        <dbReference type="Proteomes" id="UP000256661"/>
    </source>
</evidence>
<organism evidence="1 2">
    <name type="scientific">Thermomonospora umbrina</name>
    <dbReference type="NCBI Taxonomy" id="111806"/>
    <lineage>
        <taxon>Bacteria</taxon>
        <taxon>Bacillati</taxon>
        <taxon>Actinomycetota</taxon>
        <taxon>Actinomycetes</taxon>
        <taxon>Streptosporangiales</taxon>
        <taxon>Thermomonosporaceae</taxon>
        <taxon>Thermomonospora</taxon>
    </lineage>
</organism>
<comment type="caution">
    <text evidence="1">The sequence shown here is derived from an EMBL/GenBank/DDBJ whole genome shotgun (WGS) entry which is preliminary data.</text>
</comment>
<sequence length="71" mass="7713">MHMPGFTADVSVYRSTRTYHRTPAGTPAAAPGDITPQAWCGGFTLAGCCRLCASWGYRWCGCSATHCHCWN</sequence>
<reference evidence="1 2" key="1">
    <citation type="submission" date="2018-08" db="EMBL/GenBank/DDBJ databases">
        <title>Sequencing the genomes of 1000 actinobacteria strains.</title>
        <authorList>
            <person name="Klenk H.-P."/>
        </authorList>
    </citation>
    <scope>NUCLEOTIDE SEQUENCE [LARGE SCALE GENOMIC DNA]</scope>
    <source>
        <strain evidence="1 2">DSM 43927</strain>
    </source>
</reference>
<name>A0A3D9SNP6_9ACTN</name>
<protein>
    <submittedName>
        <fullName evidence="1">Uncharacterized protein</fullName>
    </submittedName>
</protein>
<dbReference type="AlphaFoldDB" id="A0A3D9SNP6"/>
<proteinExistence type="predicted"/>